<sequence length="640" mass="63569">MALAVLTAYRAAVMAFLGTAALFLACASSAWAAPGDLDPTFGGVGKVTTPFSTRPGDGATVYAVAVQPNGKIVAAGTAFRSPQNGASSGSDFALARYNVNGSLDTSFGGVGKVTKDIGGGEDYAYAVVVQPDGKIVAAGSAEVNAANANTRFTLVRYNPDGRLDSGFGTAGVVSTDFFGTENIATSVALQADGRIVVAGYTHDGIGRRFALARYSVDGSLDASFGTGGKLTTSFFGFDDGATGVAVQADGKIVASGWADPGGANVQFAVARYNADGSLDASFGTGGKVTTDFFGVNDVGWALLLQGDGKLVVAGLVLPSGFGTDLYALARFNPDGSLDTSFGGGGKTTLSFSFGYQRSLAAALQPDGKILAVSWGVDGSTGFDVFSLARFNSDGSVDLGFGNAGRVITNVLGSQNEAYALAVQGDGRIVAAGSAFDPSRSLGVFALTRYDAGALNSPAVLSSLLFNPASVVGGTSSTGIVTLTAAAPAGGALVSLLNNSLVASVPASVTVPQGATTATFSVSTTPVGANTTATVTGSYNGVSRAGTLTITATAPPPPAGVTLTVQATGRGGEGVVSSPAGVNAKVGTLSAASFAANTVITLSATNNRDVIWSGSCSSGGNKAKSCTFTIKANSSVTANVQ</sequence>
<name>A0A937CS55_9BURK</name>
<reference evidence="2 3" key="1">
    <citation type="journal article" date="2017" name="Int. J. Syst. Evol. Microbiol.">
        <title>Ramlibacter monticola sp. nov., isolated from forest soil.</title>
        <authorList>
            <person name="Chaudhary D.K."/>
            <person name="Kim J."/>
        </authorList>
    </citation>
    <scope>NUCLEOTIDE SEQUENCE [LARGE SCALE GENOMIC DNA]</scope>
    <source>
        <strain evidence="2 3">KACC 19175</strain>
    </source>
</reference>
<keyword evidence="1" id="KW-0732">Signal</keyword>
<comment type="caution">
    <text evidence="2">The sequence shown here is derived from an EMBL/GenBank/DDBJ whole genome shotgun (WGS) entry which is preliminary data.</text>
</comment>
<proteinExistence type="predicted"/>
<dbReference type="EMBL" id="JAEQNE010000001">
    <property type="protein sequence ID" value="MBL0390078.1"/>
    <property type="molecule type" value="Genomic_DNA"/>
</dbReference>
<evidence type="ECO:0008006" key="4">
    <source>
        <dbReference type="Google" id="ProtNLM"/>
    </source>
</evidence>
<feature type="chain" id="PRO_5037001639" description="Delta-60 repeat domain-containing protein" evidence="1">
    <location>
        <begin position="33"/>
        <end position="640"/>
    </location>
</feature>
<dbReference type="InterPro" id="IPR013431">
    <property type="entry name" value="Delta_60_rpt"/>
</dbReference>
<keyword evidence="3" id="KW-1185">Reference proteome</keyword>
<dbReference type="Pfam" id="PF17164">
    <property type="entry name" value="DUF5122"/>
    <property type="match status" value="6"/>
</dbReference>
<gene>
    <name evidence="2" type="ORF">JJ685_02870</name>
</gene>
<protein>
    <recommendedName>
        <fullName evidence="4">Delta-60 repeat domain-containing protein</fullName>
    </recommendedName>
</protein>
<evidence type="ECO:0000313" key="3">
    <source>
        <dbReference type="Proteomes" id="UP000599109"/>
    </source>
</evidence>
<dbReference type="Proteomes" id="UP000599109">
    <property type="component" value="Unassembled WGS sequence"/>
</dbReference>
<accession>A0A937CS55</accession>
<dbReference type="NCBIfam" id="TIGR02608">
    <property type="entry name" value="delta_60_rpt"/>
    <property type="match status" value="7"/>
</dbReference>
<evidence type="ECO:0000313" key="2">
    <source>
        <dbReference type="EMBL" id="MBL0390078.1"/>
    </source>
</evidence>
<dbReference type="Gene3D" id="2.80.10.50">
    <property type="match status" value="3"/>
</dbReference>
<dbReference type="AlphaFoldDB" id="A0A937CS55"/>
<dbReference type="RefSeq" id="WP_201672653.1">
    <property type="nucleotide sequence ID" value="NZ_JAEQNE010000001.1"/>
</dbReference>
<dbReference type="SUPFAM" id="SSF101908">
    <property type="entry name" value="Putative isomerase YbhE"/>
    <property type="match status" value="1"/>
</dbReference>
<organism evidence="2 3">
    <name type="scientific">Ramlibacter monticola</name>
    <dbReference type="NCBI Taxonomy" id="1926872"/>
    <lineage>
        <taxon>Bacteria</taxon>
        <taxon>Pseudomonadati</taxon>
        <taxon>Pseudomonadota</taxon>
        <taxon>Betaproteobacteria</taxon>
        <taxon>Burkholderiales</taxon>
        <taxon>Comamonadaceae</taxon>
        <taxon>Ramlibacter</taxon>
    </lineage>
</organism>
<evidence type="ECO:0000256" key="1">
    <source>
        <dbReference type="SAM" id="SignalP"/>
    </source>
</evidence>
<feature type="signal peptide" evidence="1">
    <location>
        <begin position="1"/>
        <end position="32"/>
    </location>
</feature>